<keyword evidence="5" id="KW-1185">Reference proteome</keyword>
<dbReference type="RefSeq" id="WP_245618065.1">
    <property type="nucleotide sequence ID" value="NZ_BAAAUP010000002.1"/>
</dbReference>
<dbReference type="InterPro" id="IPR016047">
    <property type="entry name" value="M23ase_b-sheet_dom"/>
</dbReference>
<dbReference type="Gene3D" id="2.70.70.10">
    <property type="entry name" value="Glucose Permease (Domain IIA)"/>
    <property type="match status" value="1"/>
</dbReference>
<dbReference type="AlphaFoldDB" id="A0A0M2H216"/>
<feature type="region of interest" description="Disordered" evidence="2">
    <location>
        <begin position="1"/>
        <end position="22"/>
    </location>
</feature>
<gene>
    <name evidence="4" type="primary">mepM_3</name>
    <name evidence="4" type="ORF">RS81_03244</name>
</gene>
<dbReference type="STRING" id="92835.RS81_03244"/>
<keyword evidence="1" id="KW-0732">Signal</keyword>
<evidence type="ECO:0000313" key="4">
    <source>
        <dbReference type="EMBL" id="KJL37489.1"/>
    </source>
</evidence>
<proteinExistence type="predicted"/>
<organism evidence="4 5">
    <name type="scientific">Microbacterium terrae</name>
    <dbReference type="NCBI Taxonomy" id="69369"/>
    <lineage>
        <taxon>Bacteria</taxon>
        <taxon>Bacillati</taxon>
        <taxon>Actinomycetota</taxon>
        <taxon>Actinomycetes</taxon>
        <taxon>Micrococcales</taxon>
        <taxon>Microbacteriaceae</taxon>
        <taxon>Microbacterium</taxon>
    </lineage>
</organism>
<feature type="compositionally biased region" description="Polar residues" evidence="2">
    <location>
        <begin position="214"/>
        <end position="223"/>
    </location>
</feature>
<feature type="region of interest" description="Disordered" evidence="2">
    <location>
        <begin position="155"/>
        <end position="192"/>
    </location>
</feature>
<name>A0A0M2H216_9MICO</name>
<dbReference type="PANTHER" id="PTHR21666:SF289">
    <property type="entry name" value="L-ALA--D-GLU ENDOPEPTIDASE"/>
    <property type="match status" value="1"/>
</dbReference>
<feature type="region of interest" description="Disordered" evidence="2">
    <location>
        <begin position="214"/>
        <end position="254"/>
    </location>
</feature>
<dbReference type="PANTHER" id="PTHR21666">
    <property type="entry name" value="PEPTIDASE-RELATED"/>
    <property type="match status" value="1"/>
</dbReference>
<dbReference type="EC" id="3.4.24.-" evidence="4"/>
<evidence type="ECO:0000256" key="1">
    <source>
        <dbReference type="ARBA" id="ARBA00022729"/>
    </source>
</evidence>
<dbReference type="EMBL" id="JYIZ01000057">
    <property type="protein sequence ID" value="KJL37489.1"/>
    <property type="molecule type" value="Genomic_DNA"/>
</dbReference>
<keyword evidence="4" id="KW-0378">Hydrolase</keyword>
<dbReference type="GO" id="GO:0004222">
    <property type="term" value="F:metalloendopeptidase activity"/>
    <property type="evidence" value="ECO:0007669"/>
    <property type="project" value="TreeGrafter"/>
</dbReference>
<reference evidence="4 5" key="1">
    <citation type="submission" date="2015-02" db="EMBL/GenBank/DDBJ databases">
        <title>Draft genome sequences of ten Microbacterium spp. with emphasis on heavy metal contaminated environments.</title>
        <authorList>
            <person name="Corretto E."/>
        </authorList>
    </citation>
    <scope>NUCLEOTIDE SEQUENCE [LARGE SCALE GENOMIC DNA]</scope>
    <source>
        <strain evidence="4 5">DSM 12510</strain>
    </source>
</reference>
<comment type="caution">
    <text evidence="4">The sequence shown here is derived from an EMBL/GenBank/DDBJ whole genome shotgun (WGS) entry which is preliminary data.</text>
</comment>
<sequence length="498" mass="50885">MVTSTAAASSVAEPTAPVTATPAPAAIDHHEVTVAEAIAPVAPTPPITATPASVAPAAASAPEVGSRRARRVVAPLDAEPVTVAIPEIAPVAPVEPPRAEPAFLAEIRMPSAETATAFDSSAPSAPHVEPVATPTAAFELIEPVVDTTPVAFEPAATESTTLVETTPISTASTDSMGAAPKTAEHAAPTADTHEAHAPVIDEFEASARLFSFTSETPVQQATAESVDGDAAAGGDEAPARERTHTAPRRSRMTGASFKRVTAASFSMGIMGVVGLLTVGMTTPVTAVAAASGIDQAAMSVVAPGDVAPEGDEIQAYVAPATAESDTLQRSENYGTTTAAEMASEAGISNFSNLFVNDPTAAIQWPFAVGVSMSYGFGWRSGRMHEGIDFTPGNGAPIQAIADGTVRVASEAGGAYGVHVIIDHVIDGQLISSHYAHMQYGSLQVTAGQKVTVGTILGRTGNTGRSYGAHTHFELLMNGTTAIDPMPWLRENAGRDELG</sequence>
<dbReference type="SUPFAM" id="SSF51261">
    <property type="entry name" value="Duplicated hybrid motif"/>
    <property type="match status" value="1"/>
</dbReference>
<dbReference type="InterPro" id="IPR011055">
    <property type="entry name" value="Dup_hybrid_motif"/>
</dbReference>
<evidence type="ECO:0000313" key="5">
    <source>
        <dbReference type="Proteomes" id="UP000033956"/>
    </source>
</evidence>
<dbReference type="CDD" id="cd12797">
    <property type="entry name" value="M23_peptidase"/>
    <property type="match status" value="1"/>
</dbReference>
<dbReference type="PATRIC" id="fig|92835.4.peg.3274"/>
<accession>A0A0M2H216</accession>
<feature type="compositionally biased region" description="Polar residues" evidence="2">
    <location>
        <begin position="157"/>
        <end position="175"/>
    </location>
</feature>
<evidence type="ECO:0000259" key="3">
    <source>
        <dbReference type="Pfam" id="PF01551"/>
    </source>
</evidence>
<dbReference type="Proteomes" id="UP000033956">
    <property type="component" value="Unassembled WGS sequence"/>
</dbReference>
<dbReference type="InterPro" id="IPR050570">
    <property type="entry name" value="Cell_wall_metabolism_enzyme"/>
</dbReference>
<evidence type="ECO:0000256" key="2">
    <source>
        <dbReference type="SAM" id="MobiDB-lite"/>
    </source>
</evidence>
<feature type="domain" description="M23ase beta-sheet core" evidence="3">
    <location>
        <begin position="382"/>
        <end position="484"/>
    </location>
</feature>
<dbReference type="Pfam" id="PF01551">
    <property type="entry name" value="Peptidase_M23"/>
    <property type="match status" value="1"/>
</dbReference>
<protein>
    <submittedName>
        <fullName evidence="4">Murein DD-endopeptidase MepM</fullName>
        <ecNumber evidence="4">3.4.24.-</ecNumber>
    </submittedName>
</protein>